<comment type="caution">
    <text evidence="2">The sequence shown here is derived from an EMBL/GenBank/DDBJ whole genome shotgun (WGS) entry which is preliminary data.</text>
</comment>
<organism evidence="2 3">
    <name type="scientific">Alkalibaculum bacchi</name>
    <dbReference type="NCBI Taxonomy" id="645887"/>
    <lineage>
        <taxon>Bacteria</taxon>
        <taxon>Bacillati</taxon>
        <taxon>Bacillota</taxon>
        <taxon>Clostridia</taxon>
        <taxon>Eubacteriales</taxon>
        <taxon>Eubacteriaceae</taxon>
        <taxon>Alkalibaculum</taxon>
    </lineage>
</organism>
<dbReference type="RefSeq" id="WP_170128222.1">
    <property type="nucleotide sequence ID" value="NZ_QNRX01000008.1"/>
</dbReference>
<evidence type="ECO:0000256" key="1">
    <source>
        <dbReference type="SAM" id="Phobius"/>
    </source>
</evidence>
<reference evidence="2 3" key="1">
    <citation type="submission" date="2018-06" db="EMBL/GenBank/DDBJ databases">
        <title>Genomic Encyclopedia of Type Strains, Phase IV (KMG-IV): sequencing the most valuable type-strain genomes for metagenomic binning, comparative biology and taxonomic classification.</title>
        <authorList>
            <person name="Goeker M."/>
        </authorList>
    </citation>
    <scope>NUCLEOTIDE SEQUENCE [LARGE SCALE GENOMIC DNA]</scope>
    <source>
        <strain evidence="2 3">DSM 22112</strain>
    </source>
</reference>
<keyword evidence="1" id="KW-0472">Membrane</keyword>
<protein>
    <submittedName>
        <fullName evidence="2">Uncharacterized protein</fullName>
    </submittedName>
</protein>
<evidence type="ECO:0000313" key="3">
    <source>
        <dbReference type="Proteomes" id="UP000253490"/>
    </source>
</evidence>
<keyword evidence="3" id="KW-1185">Reference proteome</keyword>
<keyword evidence="1" id="KW-0812">Transmembrane</keyword>
<dbReference type="Proteomes" id="UP000253490">
    <property type="component" value="Unassembled WGS sequence"/>
</dbReference>
<proteinExistence type="predicted"/>
<dbReference type="AlphaFoldDB" id="A0A366I901"/>
<gene>
    <name evidence="2" type="ORF">DES36_10841</name>
</gene>
<name>A0A366I901_9FIRM</name>
<feature type="transmembrane region" description="Helical" evidence="1">
    <location>
        <begin position="34"/>
        <end position="49"/>
    </location>
</feature>
<sequence length="50" mass="5808">MSCFFDELDCSTLLMFFLLLIVLFDNCGICGDDNETLLFFFLLLVILFTK</sequence>
<evidence type="ECO:0000313" key="2">
    <source>
        <dbReference type="EMBL" id="RBP64426.1"/>
    </source>
</evidence>
<accession>A0A366I901</accession>
<dbReference type="EMBL" id="QNRX01000008">
    <property type="protein sequence ID" value="RBP64426.1"/>
    <property type="molecule type" value="Genomic_DNA"/>
</dbReference>
<keyword evidence="1" id="KW-1133">Transmembrane helix</keyword>